<reference evidence="2 3" key="1">
    <citation type="journal article" date="2018" name="Proc. Natl. Acad. Sci. U.S.A.">
        <title>Draft genome sequence of Camellia sinensis var. sinensis provides insights into the evolution of the tea genome and tea quality.</title>
        <authorList>
            <person name="Wei C."/>
            <person name="Yang H."/>
            <person name="Wang S."/>
            <person name="Zhao J."/>
            <person name="Liu C."/>
            <person name="Gao L."/>
            <person name="Xia E."/>
            <person name="Lu Y."/>
            <person name="Tai Y."/>
            <person name="She G."/>
            <person name="Sun J."/>
            <person name="Cao H."/>
            <person name="Tong W."/>
            <person name="Gao Q."/>
            <person name="Li Y."/>
            <person name="Deng W."/>
            <person name="Jiang X."/>
            <person name="Wang W."/>
            <person name="Chen Q."/>
            <person name="Zhang S."/>
            <person name="Li H."/>
            <person name="Wu J."/>
            <person name="Wang P."/>
            <person name="Li P."/>
            <person name="Shi C."/>
            <person name="Zheng F."/>
            <person name="Jian J."/>
            <person name="Huang B."/>
            <person name="Shan D."/>
            <person name="Shi M."/>
            <person name="Fang C."/>
            <person name="Yue Y."/>
            <person name="Li F."/>
            <person name="Li D."/>
            <person name="Wei S."/>
            <person name="Han B."/>
            <person name="Jiang C."/>
            <person name="Yin Y."/>
            <person name="Xia T."/>
            <person name="Zhang Z."/>
            <person name="Bennetzen J.L."/>
            <person name="Zhao S."/>
            <person name="Wan X."/>
        </authorList>
    </citation>
    <scope>NUCLEOTIDE SEQUENCE [LARGE SCALE GENOMIC DNA]</scope>
    <source>
        <strain evidence="3">cv. Shuchazao</strain>
        <tissue evidence="2">Leaf</tissue>
    </source>
</reference>
<dbReference type="PANTHER" id="PTHR13690">
    <property type="entry name" value="TRANSCRIPTION FACTOR POSF21-RELATED"/>
    <property type="match status" value="1"/>
</dbReference>
<dbReference type="EMBL" id="SDRB02009831">
    <property type="protein sequence ID" value="THG07673.1"/>
    <property type="molecule type" value="Genomic_DNA"/>
</dbReference>
<protein>
    <submittedName>
        <fullName evidence="2">Uncharacterized protein</fullName>
    </submittedName>
</protein>
<name>A0A4S4DWE2_CAMSN</name>
<dbReference type="AlphaFoldDB" id="A0A4S4DWE2"/>
<dbReference type="GO" id="GO:0003700">
    <property type="term" value="F:DNA-binding transcription factor activity"/>
    <property type="evidence" value="ECO:0007669"/>
    <property type="project" value="TreeGrafter"/>
</dbReference>
<feature type="compositionally biased region" description="Basic and acidic residues" evidence="1">
    <location>
        <begin position="55"/>
        <end position="72"/>
    </location>
</feature>
<dbReference type="GO" id="GO:0005634">
    <property type="term" value="C:nucleus"/>
    <property type="evidence" value="ECO:0007669"/>
    <property type="project" value="TreeGrafter"/>
</dbReference>
<dbReference type="Proteomes" id="UP000306102">
    <property type="component" value="Unassembled WGS sequence"/>
</dbReference>
<accession>A0A4S4DWE2</accession>
<comment type="caution">
    <text evidence="2">The sequence shown here is derived from an EMBL/GenBank/DDBJ whole genome shotgun (WGS) entry which is preliminary data.</text>
</comment>
<evidence type="ECO:0000313" key="3">
    <source>
        <dbReference type="Proteomes" id="UP000306102"/>
    </source>
</evidence>
<evidence type="ECO:0000313" key="2">
    <source>
        <dbReference type="EMBL" id="THG07673.1"/>
    </source>
</evidence>
<evidence type="ECO:0000256" key="1">
    <source>
        <dbReference type="SAM" id="MobiDB-lite"/>
    </source>
</evidence>
<gene>
    <name evidence="2" type="ORF">TEA_009622</name>
</gene>
<proteinExistence type="predicted"/>
<feature type="region of interest" description="Disordered" evidence="1">
    <location>
        <begin position="54"/>
        <end position="74"/>
    </location>
</feature>
<keyword evidence="3" id="KW-1185">Reference proteome</keyword>
<dbReference type="PANTHER" id="PTHR13690:SF124">
    <property type="entry name" value="TRANSCRIPTION FACTOR RF2A"/>
    <property type="match status" value="1"/>
</dbReference>
<sequence>MMLIHLGLALLVDVPRDENITGFGQIGSQLLGQRKDRKGVAEMLLDFILYGGGKKGSEDHWAKCEGPSERDTNGLTAENSELKLRLQTMEQQVHLQDATTPSNDLNGNKKELQFILTTGYGVLQRNLSTG</sequence>
<organism evidence="2 3">
    <name type="scientific">Camellia sinensis var. sinensis</name>
    <name type="common">China tea</name>
    <dbReference type="NCBI Taxonomy" id="542762"/>
    <lineage>
        <taxon>Eukaryota</taxon>
        <taxon>Viridiplantae</taxon>
        <taxon>Streptophyta</taxon>
        <taxon>Embryophyta</taxon>
        <taxon>Tracheophyta</taxon>
        <taxon>Spermatophyta</taxon>
        <taxon>Magnoliopsida</taxon>
        <taxon>eudicotyledons</taxon>
        <taxon>Gunneridae</taxon>
        <taxon>Pentapetalae</taxon>
        <taxon>asterids</taxon>
        <taxon>Ericales</taxon>
        <taxon>Theaceae</taxon>
        <taxon>Camellia</taxon>
    </lineage>
</organism>